<evidence type="ECO:0000256" key="1">
    <source>
        <dbReference type="ARBA" id="ARBA00022679"/>
    </source>
</evidence>
<evidence type="ECO:0000259" key="2">
    <source>
        <dbReference type="Pfam" id="PF13439"/>
    </source>
</evidence>
<protein>
    <recommendedName>
        <fullName evidence="2">Glycosyltransferase subfamily 4-like N-terminal domain-containing protein</fullName>
    </recommendedName>
</protein>
<dbReference type="InterPro" id="IPR028098">
    <property type="entry name" value="Glyco_trans_4-like_N"/>
</dbReference>
<dbReference type="GO" id="GO:0016757">
    <property type="term" value="F:glycosyltransferase activity"/>
    <property type="evidence" value="ECO:0007669"/>
    <property type="project" value="TreeGrafter"/>
</dbReference>
<reference evidence="3" key="1">
    <citation type="journal article" date="2020" name="mSystems">
        <title>Genome- and Community-Level Interaction Insights into Carbon Utilization and Element Cycling Functions of Hydrothermarchaeota in Hydrothermal Sediment.</title>
        <authorList>
            <person name="Zhou Z."/>
            <person name="Liu Y."/>
            <person name="Xu W."/>
            <person name="Pan J."/>
            <person name="Luo Z.H."/>
            <person name="Li M."/>
        </authorList>
    </citation>
    <scope>NUCLEOTIDE SEQUENCE [LARGE SCALE GENOMIC DNA]</scope>
    <source>
        <strain evidence="3">SpSt-1219</strain>
    </source>
</reference>
<proteinExistence type="predicted"/>
<name>A0A7C1DI97_UNCKA</name>
<dbReference type="Gene3D" id="3.40.50.2000">
    <property type="entry name" value="Glycogen Phosphorylase B"/>
    <property type="match status" value="2"/>
</dbReference>
<feature type="domain" description="Glycosyltransferase subfamily 4-like N-terminal" evidence="2">
    <location>
        <begin position="15"/>
        <end position="174"/>
    </location>
</feature>
<dbReference type="Pfam" id="PF13439">
    <property type="entry name" value="Glyco_transf_4"/>
    <property type="match status" value="1"/>
</dbReference>
<organism evidence="3">
    <name type="scientific">candidate division WWE3 bacterium</name>
    <dbReference type="NCBI Taxonomy" id="2053526"/>
    <lineage>
        <taxon>Bacteria</taxon>
        <taxon>Katanobacteria</taxon>
    </lineage>
</organism>
<feature type="non-terminal residue" evidence="3">
    <location>
        <position position="219"/>
    </location>
</feature>
<dbReference type="SUPFAM" id="SSF53756">
    <property type="entry name" value="UDP-Glycosyltransferase/glycogen phosphorylase"/>
    <property type="match status" value="1"/>
</dbReference>
<sequence length="219" mass="24637">MRIAINGDRLRTVLPGGPEIYTLNIILALGKVDTQNEYTIFLSGVPPKKILDQLNQLPPSFKTKIIPKILSWTQISLALALWSEKYDILFSAVHTLPFVALSRVKTVSMIHGLEFLTNQEKPKFPKNLTLGLPEKLTCKFSNVIVTPSNATKEAILNTKWKLKNANIKVIPEGVSEMFKKSSLEQIVTALEKHKIPHEPYLIFISTIQPRKNLKSIVEA</sequence>
<evidence type="ECO:0000313" key="3">
    <source>
        <dbReference type="EMBL" id="HDQ88747.1"/>
    </source>
</evidence>
<comment type="caution">
    <text evidence="3">The sequence shown here is derived from an EMBL/GenBank/DDBJ whole genome shotgun (WGS) entry which is preliminary data.</text>
</comment>
<dbReference type="PANTHER" id="PTHR46401:SF2">
    <property type="entry name" value="GLYCOSYLTRANSFERASE WBBK-RELATED"/>
    <property type="match status" value="1"/>
</dbReference>
<accession>A0A7C1DI97</accession>
<keyword evidence="1" id="KW-0808">Transferase</keyword>
<gene>
    <name evidence="3" type="ORF">ENN92_01205</name>
</gene>
<dbReference type="PANTHER" id="PTHR46401">
    <property type="entry name" value="GLYCOSYLTRANSFERASE WBBK-RELATED"/>
    <property type="match status" value="1"/>
</dbReference>
<dbReference type="AlphaFoldDB" id="A0A7C1DI97"/>
<dbReference type="EMBL" id="DSDM01000074">
    <property type="protein sequence ID" value="HDQ88747.1"/>
    <property type="molecule type" value="Genomic_DNA"/>
</dbReference>
<dbReference type="Proteomes" id="UP000886066">
    <property type="component" value="Unassembled WGS sequence"/>
</dbReference>